<accession>A0A1G2KSH1</accession>
<protein>
    <recommendedName>
        <fullName evidence="3">Serine protease</fullName>
    </recommendedName>
</protein>
<dbReference type="InterPro" id="IPR009003">
    <property type="entry name" value="Peptidase_S1_PA"/>
</dbReference>
<evidence type="ECO:0000313" key="2">
    <source>
        <dbReference type="Proteomes" id="UP000178510"/>
    </source>
</evidence>
<dbReference type="STRING" id="1802274.A3J58_01920"/>
<comment type="caution">
    <text evidence="1">The sequence shown here is derived from an EMBL/GenBank/DDBJ whole genome shotgun (WGS) entry which is preliminary data.</text>
</comment>
<name>A0A1G2KSH1_9BACT</name>
<proteinExistence type="predicted"/>
<reference evidence="1 2" key="1">
    <citation type="journal article" date="2016" name="Nat. Commun.">
        <title>Thousands of microbial genomes shed light on interconnected biogeochemical processes in an aquifer system.</title>
        <authorList>
            <person name="Anantharaman K."/>
            <person name="Brown C.T."/>
            <person name="Hug L.A."/>
            <person name="Sharon I."/>
            <person name="Castelle C.J."/>
            <person name="Probst A.J."/>
            <person name="Thomas B.C."/>
            <person name="Singh A."/>
            <person name="Wilkins M.J."/>
            <person name="Karaoz U."/>
            <person name="Brodie E.L."/>
            <person name="Williams K.H."/>
            <person name="Hubbard S.S."/>
            <person name="Banfield J.F."/>
        </authorList>
    </citation>
    <scope>NUCLEOTIDE SEQUENCE [LARGE SCALE GENOMIC DNA]</scope>
</reference>
<dbReference type="AlphaFoldDB" id="A0A1G2KSH1"/>
<dbReference type="SUPFAM" id="SSF50494">
    <property type="entry name" value="Trypsin-like serine proteases"/>
    <property type="match status" value="1"/>
</dbReference>
<evidence type="ECO:0008006" key="3">
    <source>
        <dbReference type="Google" id="ProtNLM"/>
    </source>
</evidence>
<gene>
    <name evidence="1" type="ORF">A3J58_01920</name>
</gene>
<organism evidence="1 2">
    <name type="scientific">Candidatus Sungbacteria bacterium RIFCSPHIGHO2_02_FULL_52_23</name>
    <dbReference type="NCBI Taxonomy" id="1802274"/>
    <lineage>
        <taxon>Bacteria</taxon>
        <taxon>Candidatus Sungiibacteriota</taxon>
    </lineage>
</organism>
<evidence type="ECO:0000313" key="1">
    <source>
        <dbReference type="EMBL" id="OHA02350.1"/>
    </source>
</evidence>
<dbReference type="Proteomes" id="UP000178510">
    <property type="component" value="Unassembled WGS sequence"/>
</dbReference>
<dbReference type="EMBL" id="MHQM01000050">
    <property type="protein sequence ID" value="OHA02350.1"/>
    <property type="molecule type" value="Genomic_DNA"/>
</dbReference>
<sequence>MLKSFFLIVGLAVLGFLLLAVVPLPAPRSLERDRVVADRREPETDVIPSLAPLHESLPEAVIRQSEEIADGAEKQSPAVLPKPALPVPAVSASTTASSTAAAVSPVSAPPEPVLPPLREDELLRAVVKIECPSEDRRGVYIGAGFSMPRGVVVTAAHLLTDVASTTCKVIFPHDRAPAHYLFGTPENLDAVKKRYNEQGIDAAFLFLPALANYPEGKAVFPDGYPVISYPICTHSRAISDTVFHYGYPSNFSDNSYLAKNIGEVTAYADISGVREELSEDQRFLYKTPIFSYTVDQAVLHPYLVSRVPSFYGDSGGLAFDVTRQCILGVGHGGTIGGAAGENFSLLMMLGWEGVRGILP</sequence>